<dbReference type="RefSeq" id="WP_379746501.1">
    <property type="nucleotide sequence ID" value="NZ_JBHSVN010000001.1"/>
</dbReference>
<dbReference type="GO" id="GO:0016746">
    <property type="term" value="F:acyltransferase activity"/>
    <property type="evidence" value="ECO:0007669"/>
    <property type="project" value="UniProtKB-KW"/>
</dbReference>
<dbReference type="InterPro" id="IPR000182">
    <property type="entry name" value="GNAT_dom"/>
</dbReference>
<accession>A0ABD5V1J5</accession>
<reference evidence="2 3" key="1">
    <citation type="journal article" date="2019" name="Int. J. Syst. Evol. Microbiol.">
        <title>The Global Catalogue of Microorganisms (GCM) 10K type strain sequencing project: providing services to taxonomists for standard genome sequencing and annotation.</title>
        <authorList>
            <consortium name="The Broad Institute Genomics Platform"/>
            <consortium name="The Broad Institute Genome Sequencing Center for Infectious Disease"/>
            <person name="Wu L."/>
            <person name="Ma J."/>
        </authorList>
    </citation>
    <scope>NUCLEOTIDE SEQUENCE [LARGE SCALE GENOMIC DNA]</scope>
    <source>
        <strain evidence="2 3">SKJ47</strain>
    </source>
</reference>
<dbReference type="EMBL" id="JBHSXL010000015">
    <property type="protein sequence ID" value="MFC6893884.1"/>
    <property type="molecule type" value="Genomic_DNA"/>
</dbReference>
<protein>
    <submittedName>
        <fullName evidence="2">GNAT family N-acetyltransferase</fullName>
        <ecNumber evidence="2">2.3.1.-</ecNumber>
    </submittedName>
</protein>
<organism evidence="2 3">
    <name type="scientific">Halopenitus salinus</name>
    <dbReference type="NCBI Taxonomy" id="1198295"/>
    <lineage>
        <taxon>Archaea</taxon>
        <taxon>Methanobacteriati</taxon>
        <taxon>Methanobacteriota</taxon>
        <taxon>Stenosarchaea group</taxon>
        <taxon>Halobacteria</taxon>
        <taxon>Halobacteriales</taxon>
        <taxon>Haloferacaceae</taxon>
        <taxon>Halopenitus</taxon>
    </lineage>
</organism>
<comment type="caution">
    <text evidence="2">The sequence shown here is derived from an EMBL/GenBank/DDBJ whole genome shotgun (WGS) entry which is preliminary data.</text>
</comment>
<dbReference type="Gene3D" id="3.40.630.30">
    <property type="match status" value="1"/>
</dbReference>
<sequence>MAATEDLDQVDQNDILLTEAVLGYDIRLQESCVGAIEGKPGEINYLLVEPPWEGNGIARAALNKFISLSRSYGASEVITSNVIHPAMKHILETEGFEERSDDIGWVKEFR</sequence>
<feature type="domain" description="N-acetyltransferase" evidence="1">
    <location>
        <begin position="1"/>
        <end position="110"/>
    </location>
</feature>
<keyword evidence="2" id="KW-0808">Transferase</keyword>
<evidence type="ECO:0000313" key="2">
    <source>
        <dbReference type="EMBL" id="MFC6893884.1"/>
    </source>
</evidence>
<keyword evidence="3" id="KW-1185">Reference proteome</keyword>
<gene>
    <name evidence="2" type="ORF">ACFQE9_14915</name>
</gene>
<name>A0ABD5V1J5_9EURY</name>
<dbReference type="Pfam" id="PF00583">
    <property type="entry name" value="Acetyltransf_1"/>
    <property type="match status" value="1"/>
</dbReference>
<evidence type="ECO:0000313" key="3">
    <source>
        <dbReference type="Proteomes" id="UP001596296"/>
    </source>
</evidence>
<proteinExistence type="predicted"/>
<dbReference type="PROSITE" id="PS51186">
    <property type="entry name" value="GNAT"/>
    <property type="match status" value="1"/>
</dbReference>
<dbReference type="AlphaFoldDB" id="A0ABD5V1J5"/>
<dbReference type="EC" id="2.3.1.-" evidence="2"/>
<dbReference type="Proteomes" id="UP001596296">
    <property type="component" value="Unassembled WGS sequence"/>
</dbReference>
<evidence type="ECO:0000259" key="1">
    <source>
        <dbReference type="PROSITE" id="PS51186"/>
    </source>
</evidence>
<dbReference type="SUPFAM" id="SSF55729">
    <property type="entry name" value="Acyl-CoA N-acyltransferases (Nat)"/>
    <property type="match status" value="1"/>
</dbReference>
<keyword evidence="2" id="KW-0012">Acyltransferase</keyword>
<dbReference type="InterPro" id="IPR016181">
    <property type="entry name" value="Acyl_CoA_acyltransferase"/>
</dbReference>